<dbReference type="CDD" id="cd02205">
    <property type="entry name" value="CBS_pair_SF"/>
    <property type="match status" value="1"/>
</dbReference>
<dbReference type="Proteomes" id="UP001595816">
    <property type="component" value="Unassembled WGS sequence"/>
</dbReference>
<feature type="domain" description="CBS" evidence="3">
    <location>
        <begin position="20"/>
        <end position="80"/>
    </location>
</feature>
<evidence type="ECO:0000313" key="4">
    <source>
        <dbReference type="EMBL" id="MFC4135295.1"/>
    </source>
</evidence>
<comment type="caution">
    <text evidence="4">The sequence shown here is derived from an EMBL/GenBank/DDBJ whole genome shotgun (WGS) entry which is preliminary data.</text>
</comment>
<dbReference type="PROSITE" id="PS51371">
    <property type="entry name" value="CBS"/>
    <property type="match status" value="2"/>
</dbReference>
<feature type="domain" description="CBS" evidence="3">
    <location>
        <begin position="86"/>
        <end position="143"/>
    </location>
</feature>
<evidence type="ECO:0000256" key="2">
    <source>
        <dbReference type="PROSITE-ProRule" id="PRU00703"/>
    </source>
</evidence>
<name>A0ABV8LX13_9ACTN</name>
<dbReference type="Pfam" id="PF00571">
    <property type="entry name" value="CBS"/>
    <property type="match status" value="2"/>
</dbReference>
<dbReference type="EMBL" id="JBHSAY010000020">
    <property type="protein sequence ID" value="MFC4135295.1"/>
    <property type="molecule type" value="Genomic_DNA"/>
</dbReference>
<dbReference type="RefSeq" id="WP_253763169.1">
    <property type="nucleotide sequence ID" value="NZ_JAMZDZ010000001.1"/>
</dbReference>
<accession>A0ABV8LX13</accession>
<proteinExistence type="predicted"/>
<dbReference type="PANTHER" id="PTHR43080:SF2">
    <property type="entry name" value="CBS DOMAIN-CONTAINING PROTEIN"/>
    <property type="match status" value="1"/>
</dbReference>
<keyword evidence="1 2" id="KW-0129">CBS domain</keyword>
<dbReference type="InterPro" id="IPR000644">
    <property type="entry name" value="CBS_dom"/>
</dbReference>
<gene>
    <name evidence="4" type="ORF">ACFOZ4_32190</name>
</gene>
<keyword evidence="5" id="KW-1185">Reference proteome</keyword>
<dbReference type="SMART" id="SM00116">
    <property type="entry name" value="CBS"/>
    <property type="match status" value="2"/>
</dbReference>
<sequence>MTPTATRRTRLTDQRVASIMSRPAIAVREYATLSDALTAFAASGLRHLVVVDPAGHCLGMLSDRLVAGAWAANPACFDDVHVTALLEPDQPMVASTATIGQAARVMHRLGTDAVVLVDAVAEPVGVLTASDLIGLLAKPSRDG</sequence>
<dbReference type="Gene3D" id="3.10.580.10">
    <property type="entry name" value="CBS-domain"/>
    <property type="match status" value="1"/>
</dbReference>
<evidence type="ECO:0000313" key="5">
    <source>
        <dbReference type="Proteomes" id="UP001595816"/>
    </source>
</evidence>
<reference evidence="5" key="1">
    <citation type="journal article" date="2019" name="Int. J. Syst. Evol. Microbiol.">
        <title>The Global Catalogue of Microorganisms (GCM) 10K type strain sequencing project: providing services to taxonomists for standard genome sequencing and annotation.</title>
        <authorList>
            <consortium name="The Broad Institute Genomics Platform"/>
            <consortium name="The Broad Institute Genome Sequencing Center for Infectious Disease"/>
            <person name="Wu L."/>
            <person name="Ma J."/>
        </authorList>
    </citation>
    <scope>NUCLEOTIDE SEQUENCE [LARGE SCALE GENOMIC DNA]</scope>
    <source>
        <strain evidence="5">CGMCC 4.7289</strain>
    </source>
</reference>
<dbReference type="InterPro" id="IPR051257">
    <property type="entry name" value="Diverse_CBS-Domain"/>
</dbReference>
<dbReference type="PANTHER" id="PTHR43080">
    <property type="entry name" value="CBS DOMAIN-CONTAINING PROTEIN CBSX3, MITOCHONDRIAL"/>
    <property type="match status" value="1"/>
</dbReference>
<protein>
    <submittedName>
        <fullName evidence="4">HPP family protein</fullName>
    </submittedName>
</protein>
<evidence type="ECO:0000259" key="3">
    <source>
        <dbReference type="PROSITE" id="PS51371"/>
    </source>
</evidence>
<evidence type="ECO:0000256" key="1">
    <source>
        <dbReference type="ARBA" id="ARBA00023122"/>
    </source>
</evidence>
<dbReference type="SUPFAM" id="SSF54631">
    <property type="entry name" value="CBS-domain pair"/>
    <property type="match status" value="1"/>
</dbReference>
<dbReference type="InterPro" id="IPR046342">
    <property type="entry name" value="CBS_dom_sf"/>
</dbReference>
<organism evidence="4 5">
    <name type="scientific">Hamadaea flava</name>
    <dbReference type="NCBI Taxonomy" id="1742688"/>
    <lineage>
        <taxon>Bacteria</taxon>
        <taxon>Bacillati</taxon>
        <taxon>Actinomycetota</taxon>
        <taxon>Actinomycetes</taxon>
        <taxon>Micromonosporales</taxon>
        <taxon>Micromonosporaceae</taxon>
        <taxon>Hamadaea</taxon>
    </lineage>
</organism>